<evidence type="ECO:0000313" key="2">
    <source>
        <dbReference type="EMBL" id="KAF4654528.1"/>
    </source>
</evidence>
<reference evidence="2 3" key="1">
    <citation type="submission" date="2020-04" db="EMBL/GenBank/DDBJ databases">
        <title>Perkinsus chesapeaki whole genome sequence.</title>
        <authorList>
            <person name="Bogema D.R."/>
        </authorList>
    </citation>
    <scope>NUCLEOTIDE SEQUENCE [LARGE SCALE GENOMIC DNA]</scope>
    <source>
        <strain evidence="2">ATCC PRA-425</strain>
    </source>
</reference>
<dbReference type="Proteomes" id="UP000591131">
    <property type="component" value="Unassembled WGS sequence"/>
</dbReference>
<organism evidence="2 3">
    <name type="scientific">Perkinsus chesapeaki</name>
    <name type="common">Clam parasite</name>
    <name type="synonym">Perkinsus andrewsi</name>
    <dbReference type="NCBI Taxonomy" id="330153"/>
    <lineage>
        <taxon>Eukaryota</taxon>
        <taxon>Sar</taxon>
        <taxon>Alveolata</taxon>
        <taxon>Perkinsozoa</taxon>
        <taxon>Perkinsea</taxon>
        <taxon>Perkinsida</taxon>
        <taxon>Perkinsidae</taxon>
        <taxon>Perkinsus</taxon>
    </lineage>
</organism>
<feature type="compositionally biased region" description="Low complexity" evidence="1">
    <location>
        <begin position="128"/>
        <end position="141"/>
    </location>
</feature>
<dbReference type="EMBL" id="JAAPAO010000725">
    <property type="protein sequence ID" value="KAF4654528.1"/>
    <property type="molecule type" value="Genomic_DNA"/>
</dbReference>
<name>A0A7J6L5Q9_PERCH</name>
<dbReference type="AlphaFoldDB" id="A0A7J6L5Q9"/>
<gene>
    <name evidence="2" type="ORF">FOL47_009923</name>
</gene>
<accession>A0A7J6L5Q9</accession>
<proteinExistence type="predicted"/>
<evidence type="ECO:0000313" key="3">
    <source>
        <dbReference type="Proteomes" id="UP000591131"/>
    </source>
</evidence>
<feature type="region of interest" description="Disordered" evidence="1">
    <location>
        <begin position="128"/>
        <end position="180"/>
    </location>
</feature>
<sequence>MYGRRPHGEGQPDQREQALLQEHVEDVLGERRSHAILSRPPPPLLPNGTLVYVRDRSGDRRFKVDKKWQLMRVLKQSGVKVLLGSLNRHQIVERHVRDCVPAPEDAINEQVEGSRNSTMSRMYKVPLKLSRSPRPSSPKTSPSHHEVVQQEEPEASRESSSSTIRTQRGRIIRPPQRLRF</sequence>
<evidence type="ECO:0000256" key="1">
    <source>
        <dbReference type="SAM" id="MobiDB-lite"/>
    </source>
</evidence>
<protein>
    <submittedName>
        <fullName evidence="2">Uncharacterized protein</fullName>
    </submittedName>
</protein>
<feature type="compositionally biased region" description="Basic residues" evidence="1">
    <location>
        <begin position="167"/>
        <end position="180"/>
    </location>
</feature>
<keyword evidence="3" id="KW-1185">Reference proteome</keyword>
<dbReference type="OrthoDB" id="10485002at2759"/>
<comment type="caution">
    <text evidence="2">The sequence shown here is derived from an EMBL/GenBank/DDBJ whole genome shotgun (WGS) entry which is preliminary data.</text>
</comment>